<feature type="domain" description="GIY-YIG" evidence="2">
    <location>
        <begin position="1"/>
        <end position="75"/>
    </location>
</feature>
<evidence type="ECO:0000256" key="1">
    <source>
        <dbReference type="ARBA" id="ARBA00007435"/>
    </source>
</evidence>
<dbReference type="AlphaFoldDB" id="A0A1G2U4G0"/>
<sequence length="87" mass="10406">MHYVYILKSEIDSELYIGCINNLKRRLSAHNSKKVASTSKRVPFHLIYYEVYLDSKDACAKEQFLKTGWDRNHIKRNLAHYFNRQKV</sequence>
<name>A0A1G2U4G0_9BACT</name>
<organism evidence="3 4">
    <name type="scientific">Candidatus Zambryskibacteria bacterium RIFCSPLOWO2_01_FULL_45_21</name>
    <dbReference type="NCBI Taxonomy" id="1802761"/>
    <lineage>
        <taxon>Bacteria</taxon>
        <taxon>Candidatus Zambryskiibacteriota</taxon>
    </lineage>
</organism>
<protein>
    <recommendedName>
        <fullName evidence="2">GIY-YIG domain-containing protein</fullName>
    </recommendedName>
</protein>
<comment type="similarity">
    <text evidence="1">Belongs to the UPF0213 family.</text>
</comment>
<dbReference type="PANTHER" id="PTHR34477">
    <property type="entry name" value="UPF0213 PROTEIN YHBQ"/>
    <property type="match status" value="1"/>
</dbReference>
<dbReference type="Gene3D" id="3.40.1440.10">
    <property type="entry name" value="GIY-YIG endonuclease"/>
    <property type="match status" value="1"/>
</dbReference>
<dbReference type="InterPro" id="IPR000305">
    <property type="entry name" value="GIY-YIG_endonuc"/>
</dbReference>
<dbReference type="PROSITE" id="PS50164">
    <property type="entry name" value="GIY_YIG"/>
    <property type="match status" value="1"/>
</dbReference>
<proteinExistence type="inferred from homology"/>
<evidence type="ECO:0000313" key="4">
    <source>
        <dbReference type="Proteomes" id="UP000176800"/>
    </source>
</evidence>
<reference evidence="3 4" key="1">
    <citation type="journal article" date="2016" name="Nat. Commun.">
        <title>Thousands of microbial genomes shed light on interconnected biogeochemical processes in an aquifer system.</title>
        <authorList>
            <person name="Anantharaman K."/>
            <person name="Brown C.T."/>
            <person name="Hug L.A."/>
            <person name="Sharon I."/>
            <person name="Castelle C.J."/>
            <person name="Probst A.J."/>
            <person name="Thomas B.C."/>
            <person name="Singh A."/>
            <person name="Wilkins M.J."/>
            <person name="Karaoz U."/>
            <person name="Brodie E.L."/>
            <person name="Williams K.H."/>
            <person name="Hubbard S.S."/>
            <person name="Banfield J.F."/>
        </authorList>
    </citation>
    <scope>NUCLEOTIDE SEQUENCE [LARGE SCALE GENOMIC DNA]</scope>
</reference>
<dbReference type="InterPro" id="IPR050190">
    <property type="entry name" value="UPF0213_domain"/>
</dbReference>
<accession>A0A1G2U4G0</accession>
<gene>
    <name evidence="3" type="ORF">A3B14_03065</name>
</gene>
<evidence type="ECO:0000259" key="2">
    <source>
        <dbReference type="PROSITE" id="PS50164"/>
    </source>
</evidence>
<dbReference type="Proteomes" id="UP000176800">
    <property type="component" value="Unassembled WGS sequence"/>
</dbReference>
<comment type="caution">
    <text evidence="3">The sequence shown here is derived from an EMBL/GenBank/DDBJ whole genome shotgun (WGS) entry which is preliminary data.</text>
</comment>
<dbReference type="InterPro" id="IPR035901">
    <property type="entry name" value="GIY-YIG_endonuc_sf"/>
</dbReference>
<dbReference type="SUPFAM" id="SSF82771">
    <property type="entry name" value="GIY-YIG endonuclease"/>
    <property type="match status" value="1"/>
</dbReference>
<dbReference type="PANTHER" id="PTHR34477:SF5">
    <property type="entry name" value="BSL5627 PROTEIN"/>
    <property type="match status" value="1"/>
</dbReference>
<dbReference type="Pfam" id="PF01541">
    <property type="entry name" value="GIY-YIG"/>
    <property type="match status" value="1"/>
</dbReference>
<evidence type="ECO:0000313" key="3">
    <source>
        <dbReference type="EMBL" id="OHB04394.1"/>
    </source>
</evidence>
<dbReference type="EMBL" id="MHWE01000006">
    <property type="protein sequence ID" value="OHB04394.1"/>
    <property type="molecule type" value="Genomic_DNA"/>
</dbReference>